<proteinExistence type="predicted"/>
<evidence type="ECO:0000313" key="5">
    <source>
        <dbReference type="Proteomes" id="UP000183812"/>
    </source>
</evidence>
<feature type="region of interest" description="Disordered" evidence="2">
    <location>
        <begin position="1"/>
        <end position="21"/>
    </location>
</feature>
<dbReference type="Proteomes" id="UP000183812">
    <property type="component" value="Unassembled WGS sequence"/>
</dbReference>
<dbReference type="OrthoDB" id="9792858at2"/>
<evidence type="ECO:0000313" key="4">
    <source>
        <dbReference type="EMBL" id="SDE61072.1"/>
    </source>
</evidence>
<sequence length="180" mass="19003">MTESDRIDMAPGGVGGHLPDPAEPRLLRDALGRFATGVALVTACDADDGSPIAIVVNSFASVSLDPPLVLWSVACSSMRHRHFTAAPAFAIHVLTEAQRDLTARFSRSGPGFAGLTLARNGEGVPVLPEALSRFDCVTEATHAGGDHTIILGRVTRFDLRRDGQPLCFFGGAFGGFTTRD</sequence>
<reference evidence="4 5" key="1">
    <citation type="submission" date="2016-10" db="EMBL/GenBank/DDBJ databases">
        <authorList>
            <person name="de Groot N.N."/>
        </authorList>
    </citation>
    <scope>NUCLEOTIDE SEQUENCE [LARGE SCALE GENOMIC DNA]</scope>
    <source>
        <strain evidence="5">DSM 938 / 37b4</strain>
    </source>
</reference>
<dbReference type="AlphaFoldDB" id="A0A1G7EBM8"/>
<dbReference type="RefSeq" id="WP_081348793.1">
    <property type="nucleotide sequence ID" value="NZ_CP119563.1"/>
</dbReference>
<accession>A0A1G7EBM8</accession>
<dbReference type="GO" id="GO:0042602">
    <property type="term" value="F:riboflavin reductase (NADPH) activity"/>
    <property type="evidence" value="ECO:0007669"/>
    <property type="project" value="TreeGrafter"/>
</dbReference>
<gene>
    <name evidence="4" type="ORF">SAMN04244550_00726</name>
</gene>
<evidence type="ECO:0000259" key="3">
    <source>
        <dbReference type="SMART" id="SM00903"/>
    </source>
</evidence>
<name>A0A1G7EBM8_RHOCA</name>
<dbReference type="InterPro" id="IPR002563">
    <property type="entry name" value="Flavin_Rdtase-like_dom"/>
</dbReference>
<dbReference type="PANTHER" id="PTHR30466">
    <property type="entry name" value="FLAVIN REDUCTASE"/>
    <property type="match status" value="1"/>
</dbReference>
<evidence type="ECO:0000256" key="1">
    <source>
        <dbReference type="ARBA" id="ARBA00023002"/>
    </source>
</evidence>
<dbReference type="GO" id="GO:0010181">
    <property type="term" value="F:FMN binding"/>
    <property type="evidence" value="ECO:0007669"/>
    <property type="project" value="InterPro"/>
</dbReference>
<dbReference type="EMBL" id="FNAY01000002">
    <property type="protein sequence ID" value="SDE61072.1"/>
    <property type="molecule type" value="Genomic_DNA"/>
</dbReference>
<evidence type="ECO:0000256" key="2">
    <source>
        <dbReference type="SAM" id="MobiDB-lite"/>
    </source>
</evidence>
<dbReference type="InterPro" id="IPR050268">
    <property type="entry name" value="NADH-dep_flavin_reductase"/>
</dbReference>
<organism evidence="4 5">
    <name type="scientific">Rhodobacter capsulatus</name>
    <name type="common">Rhodopseudomonas capsulata</name>
    <dbReference type="NCBI Taxonomy" id="1061"/>
    <lineage>
        <taxon>Bacteria</taxon>
        <taxon>Pseudomonadati</taxon>
        <taxon>Pseudomonadota</taxon>
        <taxon>Alphaproteobacteria</taxon>
        <taxon>Rhodobacterales</taxon>
        <taxon>Rhodobacter group</taxon>
        <taxon>Rhodobacter</taxon>
    </lineage>
</organism>
<dbReference type="SMART" id="SM00903">
    <property type="entry name" value="Flavin_Reduct"/>
    <property type="match status" value="1"/>
</dbReference>
<protein>
    <submittedName>
        <fullName evidence="4">NADH-FMN oxidoreductase RutF, flavin reductase (DIM6/NTAB) family</fullName>
    </submittedName>
</protein>
<dbReference type="InterPro" id="IPR012349">
    <property type="entry name" value="Split_barrel_FMN-bd"/>
</dbReference>
<dbReference type="PANTHER" id="PTHR30466:SF1">
    <property type="entry name" value="FMN REDUCTASE (NADH) RUTF"/>
    <property type="match status" value="1"/>
</dbReference>
<dbReference type="Pfam" id="PF01613">
    <property type="entry name" value="Flavin_Reduct"/>
    <property type="match status" value="1"/>
</dbReference>
<keyword evidence="1" id="KW-0560">Oxidoreductase</keyword>
<dbReference type="Gene3D" id="2.30.110.10">
    <property type="entry name" value="Electron Transport, Fmn-binding Protein, Chain A"/>
    <property type="match status" value="1"/>
</dbReference>
<feature type="domain" description="Flavin reductase like" evidence="3">
    <location>
        <begin position="31"/>
        <end position="175"/>
    </location>
</feature>
<dbReference type="SUPFAM" id="SSF50475">
    <property type="entry name" value="FMN-binding split barrel"/>
    <property type="match status" value="1"/>
</dbReference>